<dbReference type="InterPro" id="IPR013321">
    <property type="entry name" value="Arc_rbn_hlx_hlx"/>
</dbReference>
<evidence type="ECO:0000313" key="3">
    <source>
        <dbReference type="Proteomes" id="UP000252345"/>
    </source>
</evidence>
<dbReference type="Proteomes" id="UP000252345">
    <property type="component" value="Unassembled WGS sequence"/>
</dbReference>
<evidence type="ECO:0000256" key="1">
    <source>
        <dbReference type="SAM" id="MobiDB-lite"/>
    </source>
</evidence>
<dbReference type="RefSeq" id="WP_113854015.1">
    <property type="nucleotide sequence ID" value="NZ_PDCH01000021.1"/>
</dbReference>
<protein>
    <submittedName>
        <fullName evidence="2">Uncharacterized protein</fullName>
    </submittedName>
</protein>
<dbReference type="InterPro" id="IPR010985">
    <property type="entry name" value="Ribbon_hlx_hlx"/>
</dbReference>
<dbReference type="Gene3D" id="1.10.1220.10">
    <property type="entry name" value="Met repressor-like"/>
    <property type="match status" value="1"/>
</dbReference>
<sequence length="67" mass="7490">MKVQQPAATAKSLANTLASYPERQRPERKTQASFMLPAETHRRLKRFAADKGVSMSAIVAEWIEANC</sequence>
<organism evidence="2 3">
    <name type="scientific">Bifidobacterium xylocopae</name>
    <dbReference type="NCBI Taxonomy" id="2493119"/>
    <lineage>
        <taxon>Bacteria</taxon>
        <taxon>Bacillati</taxon>
        <taxon>Actinomycetota</taxon>
        <taxon>Actinomycetes</taxon>
        <taxon>Bifidobacteriales</taxon>
        <taxon>Bifidobacteriaceae</taxon>
        <taxon>Bifidobacterium</taxon>
    </lineage>
</organism>
<dbReference type="EMBL" id="PDCH01000021">
    <property type="protein sequence ID" value="RBP98800.1"/>
    <property type="molecule type" value="Genomic_DNA"/>
</dbReference>
<accession>A0A366KAP8</accession>
<dbReference type="GO" id="GO:0006355">
    <property type="term" value="P:regulation of DNA-templated transcription"/>
    <property type="evidence" value="ECO:0007669"/>
    <property type="project" value="InterPro"/>
</dbReference>
<name>A0A366KAP8_9BIFI</name>
<comment type="caution">
    <text evidence="2">The sequence shown here is derived from an EMBL/GenBank/DDBJ whole genome shotgun (WGS) entry which is preliminary data.</text>
</comment>
<reference evidence="2 3" key="1">
    <citation type="submission" date="2017-10" db="EMBL/GenBank/DDBJ databases">
        <title>Bifidobacterium xylocopum sp. nov. and Bifidobacterium aemilianum sp. nov., from the carpenter bee (Xylocopa violacea) digestive tract.</title>
        <authorList>
            <person name="Alberoni D."/>
            <person name="Baffoni L."/>
            <person name="Di Gioia D."/>
            <person name="Gaggia F."/>
            <person name="Biavati B."/>
        </authorList>
    </citation>
    <scope>NUCLEOTIDE SEQUENCE [LARGE SCALE GENOMIC DNA]</scope>
    <source>
        <strain evidence="2 3">XV2</strain>
    </source>
</reference>
<dbReference type="SUPFAM" id="SSF47598">
    <property type="entry name" value="Ribbon-helix-helix"/>
    <property type="match status" value="1"/>
</dbReference>
<proteinExistence type="predicted"/>
<feature type="region of interest" description="Disordered" evidence="1">
    <location>
        <begin position="1"/>
        <end position="30"/>
    </location>
</feature>
<evidence type="ECO:0000313" key="2">
    <source>
        <dbReference type="EMBL" id="RBP98800.1"/>
    </source>
</evidence>
<keyword evidence="3" id="KW-1185">Reference proteome</keyword>
<dbReference type="AlphaFoldDB" id="A0A366KAP8"/>
<gene>
    <name evidence="2" type="ORF">CRD59_07225</name>
</gene>